<organism evidence="2 3">
    <name type="scientific">Neisseria shayeganii</name>
    <dbReference type="NCBI Taxonomy" id="607712"/>
    <lineage>
        <taxon>Bacteria</taxon>
        <taxon>Pseudomonadati</taxon>
        <taxon>Pseudomonadota</taxon>
        <taxon>Betaproteobacteria</taxon>
        <taxon>Neisseriales</taxon>
        <taxon>Neisseriaceae</taxon>
        <taxon>Neisseria</taxon>
    </lineage>
</organism>
<gene>
    <name evidence="2" type="ORF">H3L94_03620</name>
</gene>
<evidence type="ECO:0000313" key="3">
    <source>
        <dbReference type="Proteomes" id="UP000514752"/>
    </source>
</evidence>
<dbReference type="SMART" id="SM00382">
    <property type="entry name" value="AAA"/>
    <property type="match status" value="1"/>
</dbReference>
<proteinExistence type="predicted"/>
<dbReference type="RefSeq" id="WP_182122695.1">
    <property type="nucleotide sequence ID" value="NZ_CP059567.1"/>
</dbReference>
<dbReference type="PANTHER" id="PTHR42935">
    <property type="entry name" value="SLR0930 PROTEIN"/>
    <property type="match status" value="1"/>
</dbReference>
<name>A0A7D7NC74_9NEIS</name>
<dbReference type="PANTHER" id="PTHR42935:SF1">
    <property type="entry name" value="SLR0930 PROTEIN"/>
    <property type="match status" value="1"/>
</dbReference>
<protein>
    <submittedName>
        <fullName evidence="2">ATP-binding protein</fullName>
    </submittedName>
</protein>
<dbReference type="CDD" id="cd00009">
    <property type="entry name" value="AAA"/>
    <property type="match status" value="1"/>
</dbReference>
<dbReference type="EMBL" id="CP059567">
    <property type="protein sequence ID" value="QMT41135.1"/>
    <property type="molecule type" value="Genomic_DNA"/>
</dbReference>
<keyword evidence="2" id="KW-0067">ATP-binding</keyword>
<dbReference type="KEGG" id="nsg:H3L94_03620"/>
<reference evidence="2 3" key="1">
    <citation type="submission" date="2020-07" db="EMBL/GenBank/DDBJ databases">
        <title>Genomic diversity of species in the Neisseriaceae family.</title>
        <authorList>
            <person name="Vincent A.T."/>
            <person name="Bernet E."/>
            <person name="Veyrier F.J."/>
        </authorList>
    </citation>
    <scope>NUCLEOTIDE SEQUENCE [LARGE SCALE GENOMIC DNA]</scope>
    <source>
        <strain evidence="2 3">DSM 22244</strain>
    </source>
</reference>
<evidence type="ECO:0000313" key="2">
    <source>
        <dbReference type="EMBL" id="QMT41135.1"/>
    </source>
</evidence>
<dbReference type="InterPro" id="IPR003593">
    <property type="entry name" value="AAA+_ATPase"/>
</dbReference>
<dbReference type="Pfam" id="PF05673">
    <property type="entry name" value="DUF815"/>
    <property type="match status" value="1"/>
</dbReference>
<dbReference type="Gene3D" id="3.40.50.300">
    <property type="entry name" value="P-loop containing nucleotide triphosphate hydrolases"/>
    <property type="match status" value="1"/>
</dbReference>
<dbReference type="Proteomes" id="UP000514752">
    <property type="component" value="Chromosome"/>
</dbReference>
<feature type="domain" description="AAA+ ATPase" evidence="1">
    <location>
        <begin position="82"/>
        <end position="201"/>
    </location>
</feature>
<evidence type="ECO:0000259" key="1">
    <source>
        <dbReference type="SMART" id="SM00382"/>
    </source>
</evidence>
<accession>A0A7D7NC74</accession>
<dbReference type="SUPFAM" id="SSF52540">
    <property type="entry name" value="P-loop containing nucleoside triphosphate hydrolases"/>
    <property type="match status" value="1"/>
</dbReference>
<sequence>MKPKAFLKQAASVLRRLDQILPPENLEPDWQALAFRWQRYGNGGLLTALPRPHTFPLKRLSAIDTQMQRLVRNTEQFLDSRPANNALLTGSRGTGKSSLIKALLHEYAGRGLRLIEVDKHDLATLPALLALLEKRPEKFIVFCDDLSFEDGEDGYKALKTALDGGLSCRADNVLVYATSNRRHLMPEYMADNTAYTGERGEVHPKEAVEEKVSLSDRFGLWLSFYPFDQNDYLAAVANWLEAEGIVFDDTARQAALNWSLVRGNRSGRTAWQFVCDWAGRKPHERIAD</sequence>
<dbReference type="AlphaFoldDB" id="A0A7D7NC74"/>
<keyword evidence="2" id="KW-0547">Nucleotide-binding</keyword>
<dbReference type="InterPro" id="IPR008533">
    <property type="entry name" value="DUF815"/>
</dbReference>
<dbReference type="GO" id="GO:0005524">
    <property type="term" value="F:ATP binding"/>
    <property type="evidence" value="ECO:0007669"/>
    <property type="project" value="UniProtKB-KW"/>
</dbReference>
<dbReference type="InterPro" id="IPR027417">
    <property type="entry name" value="P-loop_NTPase"/>
</dbReference>